<dbReference type="GeneID" id="62680473"/>
<evidence type="ECO:0000313" key="1">
    <source>
        <dbReference type="EMBL" id="QPB11494.1"/>
    </source>
</evidence>
<reference evidence="1" key="1">
    <citation type="submission" date="2020-10" db="EMBL/GenBank/DDBJ databases">
        <authorList>
            <person name="Ben Porat S."/>
            <person name="Alkalay-Oren S."/>
            <person name="Coppenhagen-Glazer S."/>
            <person name="Hazan R."/>
        </authorList>
    </citation>
    <scope>NUCLEOTIDE SEQUENCE</scope>
</reference>
<protein>
    <submittedName>
        <fullName evidence="1">Uncharacterized protein</fullName>
    </submittedName>
</protein>
<keyword evidence="2" id="KW-1185">Reference proteome</keyword>
<accession>A0A873WRX1</accession>
<dbReference type="Proteomes" id="UP000663201">
    <property type="component" value="Segment"/>
</dbReference>
<organism evidence="1 2">
    <name type="scientific">Providencia phage Kokobel1</name>
    <dbReference type="NCBI Taxonomy" id="2783540"/>
    <lineage>
        <taxon>Viruses</taxon>
        <taxon>Duplodnaviria</taxon>
        <taxon>Heunggongvirae</taxon>
        <taxon>Uroviricota</taxon>
        <taxon>Caudoviricetes</taxon>
        <taxon>Casjensviridae</taxon>
        <taxon>Kokobelvirus</taxon>
        <taxon>Kokobelvirus kokobel1</taxon>
    </lineage>
</organism>
<evidence type="ECO:0000313" key="2">
    <source>
        <dbReference type="Proteomes" id="UP000663201"/>
    </source>
</evidence>
<name>A0A873WRX1_9CAUD</name>
<proteinExistence type="predicted"/>
<sequence>MVKEIPVLNNATQQHVNEVRRELRANAENFNNCMNEARTILRENLTSYMASTNKALMALTAIYDDVEDAEQAMFYDTMLSQIVTRLAAIDDKIIELFAHTADAAEIIQKPLTKGKPQ</sequence>
<dbReference type="RefSeq" id="YP_009997958.1">
    <property type="nucleotide sequence ID" value="NC_052979.1"/>
</dbReference>
<dbReference type="KEGG" id="vg:62680473"/>
<dbReference type="EMBL" id="MW145139">
    <property type="protein sequence ID" value="QPB11494.1"/>
    <property type="molecule type" value="Genomic_DNA"/>
</dbReference>